<proteinExistence type="predicted"/>
<evidence type="ECO:0000313" key="2">
    <source>
        <dbReference type="Proteomes" id="UP000515561"/>
    </source>
</evidence>
<keyword evidence="2" id="KW-1185">Reference proteome</keyword>
<name>A0A6S6R2Z4_9FIRM</name>
<reference evidence="1 2" key="1">
    <citation type="journal article" date="2016" name="Int. J. Syst. Evol. Microbiol.">
        <title>Descriptions of Anaerotaenia torta gen. nov., sp. nov. and Anaerocolumna cellulosilytica gen. nov., sp. nov. isolated from a methanogenic reactor of cattle waste.</title>
        <authorList>
            <person name="Uek A."/>
            <person name="Ohtaki Y."/>
            <person name="Kaku N."/>
            <person name="Ueki K."/>
        </authorList>
    </citation>
    <scope>NUCLEOTIDE SEQUENCE [LARGE SCALE GENOMIC DNA]</scope>
    <source>
        <strain evidence="1 2">SN021</strain>
    </source>
</reference>
<dbReference type="Proteomes" id="UP000515561">
    <property type="component" value="Chromosome"/>
</dbReference>
<evidence type="ECO:0000313" key="1">
    <source>
        <dbReference type="EMBL" id="BCJ93690.1"/>
    </source>
</evidence>
<dbReference type="AlphaFoldDB" id="A0A6S6R2Z4"/>
<gene>
    <name evidence="1" type="ORF">acsn021_12590</name>
</gene>
<organism evidence="1 2">
    <name type="scientific">Anaerocolumna cellulosilytica</name>
    <dbReference type="NCBI Taxonomy" id="433286"/>
    <lineage>
        <taxon>Bacteria</taxon>
        <taxon>Bacillati</taxon>
        <taxon>Bacillota</taxon>
        <taxon>Clostridia</taxon>
        <taxon>Lachnospirales</taxon>
        <taxon>Lachnospiraceae</taxon>
        <taxon>Anaerocolumna</taxon>
    </lineage>
</organism>
<accession>A0A6S6R2Z4</accession>
<dbReference type="EMBL" id="AP023367">
    <property type="protein sequence ID" value="BCJ93690.1"/>
    <property type="molecule type" value="Genomic_DNA"/>
</dbReference>
<protein>
    <submittedName>
        <fullName evidence="1">Uncharacterized protein</fullName>
    </submittedName>
</protein>
<dbReference type="KEGG" id="acel:acsn021_12590"/>
<sequence length="57" mass="6493">MSTLFSVGDKIECDEMTIYINNTPRLFRGIIFIQNSMRGISSKKIGIPKSSSKVEYF</sequence>